<dbReference type="STRING" id="370622.LA66_15945"/>
<protein>
    <recommendedName>
        <fullName evidence="3">SapC family protein</fullName>
    </recommendedName>
</protein>
<comment type="caution">
    <text evidence="1">The sequence shown here is derived from an EMBL/GenBank/DDBJ whole genome shotgun (WGS) entry which is preliminary data.</text>
</comment>
<proteinExistence type="predicted"/>
<sequence>MNTTVESTEAPATEALLPLFYRKPTLLRSDAHAGFGLRRDATASFAAGATAIPIVASEFAAAGRQYPIVFTNDGSAMPVIVTGIEAGKSLFVEADGRWKQGFYVPAYIRRYPFIGITLSSEERIMLGFDEQSDSITAAAADVDALPLFDDAGNPTDVSQRAIDLCENYAVEHRQIKEFGAALLEHKLLVERNAQIRRDDDDIVAEISSFRVVDEAALRALPQDVVLEFHAKGWLHLVILHLASQLSWQSVIAAASPQALS</sequence>
<evidence type="ECO:0008006" key="3">
    <source>
        <dbReference type="Google" id="ProtNLM"/>
    </source>
</evidence>
<dbReference type="Pfam" id="PF07277">
    <property type="entry name" value="SapC"/>
    <property type="match status" value="1"/>
</dbReference>
<organism evidence="1 2">
    <name type="scientific">Aureimonas altamirensis</name>
    <dbReference type="NCBI Taxonomy" id="370622"/>
    <lineage>
        <taxon>Bacteria</taxon>
        <taxon>Pseudomonadati</taxon>
        <taxon>Pseudomonadota</taxon>
        <taxon>Alphaproteobacteria</taxon>
        <taxon>Hyphomicrobiales</taxon>
        <taxon>Aurantimonadaceae</taxon>
        <taxon>Aureimonas</taxon>
    </lineage>
</organism>
<evidence type="ECO:0000313" key="1">
    <source>
        <dbReference type="EMBL" id="KHJ54051.1"/>
    </source>
</evidence>
<dbReference type="Proteomes" id="UP000030826">
    <property type="component" value="Unassembled WGS sequence"/>
</dbReference>
<evidence type="ECO:0000313" key="2">
    <source>
        <dbReference type="Proteomes" id="UP000030826"/>
    </source>
</evidence>
<name>A0A0B1Q3V5_9HYPH</name>
<gene>
    <name evidence="1" type="ORF">LA66_15945</name>
</gene>
<dbReference type="InterPro" id="IPR010836">
    <property type="entry name" value="SapC"/>
</dbReference>
<dbReference type="AlphaFoldDB" id="A0A0B1Q3V5"/>
<dbReference type="EMBL" id="JRFJ01000004">
    <property type="protein sequence ID" value="KHJ54051.1"/>
    <property type="molecule type" value="Genomic_DNA"/>
</dbReference>
<reference evidence="1 2" key="1">
    <citation type="submission" date="2014-09" db="EMBL/GenBank/DDBJ databases">
        <title>Isolation and characterization of Aurantimonas altamirensis ON-56566 from clinical sample following a dog bite.</title>
        <authorList>
            <person name="Eshaghi A."/>
            <person name="Li A."/>
            <person name="Shahinas D."/>
            <person name="Bahn P."/>
            <person name="Kus J.V."/>
            <person name="Patel S.N."/>
        </authorList>
    </citation>
    <scope>NUCLEOTIDE SEQUENCE [LARGE SCALE GENOMIC DNA]</scope>
    <source>
        <strain evidence="1 2">ON-56566</strain>
    </source>
</reference>
<dbReference type="OrthoDB" id="9806524at2"/>
<dbReference type="RefSeq" id="WP_039194809.1">
    <property type="nucleotide sequence ID" value="NZ_JRFJ01000004.1"/>
</dbReference>
<accession>A0A0B1Q3V5</accession>